<feature type="region of interest" description="Disordered" evidence="1">
    <location>
        <begin position="25"/>
        <end position="57"/>
    </location>
</feature>
<evidence type="ECO:0000313" key="2">
    <source>
        <dbReference type="EMBL" id="ALG10775.1"/>
    </source>
</evidence>
<accession>A0A0N7F491</accession>
<keyword evidence="3" id="KW-1185">Reference proteome</keyword>
<dbReference type="AlphaFoldDB" id="A0A0N7F491"/>
<evidence type="ECO:0000256" key="1">
    <source>
        <dbReference type="SAM" id="MobiDB-lite"/>
    </source>
</evidence>
<gene>
    <name evidence="2" type="ORF">AOZ06_31275</name>
</gene>
<dbReference type="Proteomes" id="UP000063699">
    <property type="component" value="Chromosome"/>
</dbReference>
<dbReference type="KEGG" id="kphy:AOZ06_31275"/>
<evidence type="ECO:0000313" key="3">
    <source>
        <dbReference type="Proteomes" id="UP000063699"/>
    </source>
</evidence>
<sequence>MAADHEPATRTHAGDRAAVVDVHRVQQSVGNNLPAEPPRVVGRDRRPGENHGGVMGWFAQEGYDDSERAGATAMLTASANPAIPALPTVRGSRAGR</sequence>
<dbReference type="EMBL" id="CP012752">
    <property type="protein sequence ID" value="ALG10775.1"/>
    <property type="molecule type" value="Genomic_DNA"/>
</dbReference>
<proteinExistence type="predicted"/>
<organism evidence="2 3">
    <name type="scientific">Kibdelosporangium phytohabitans</name>
    <dbReference type="NCBI Taxonomy" id="860235"/>
    <lineage>
        <taxon>Bacteria</taxon>
        <taxon>Bacillati</taxon>
        <taxon>Actinomycetota</taxon>
        <taxon>Actinomycetes</taxon>
        <taxon>Pseudonocardiales</taxon>
        <taxon>Pseudonocardiaceae</taxon>
        <taxon>Kibdelosporangium</taxon>
    </lineage>
</organism>
<reference evidence="2 3" key="1">
    <citation type="submission" date="2015-07" db="EMBL/GenBank/DDBJ databases">
        <title>Genome sequencing of Kibdelosporangium phytohabitans.</title>
        <authorList>
            <person name="Qin S."/>
            <person name="Xing K."/>
        </authorList>
    </citation>
    <scope>NUCLEOTIDE SEQUENCE [LARGE SCALE GENOMIC DNA]</scope>
    <source>
        <strain evidence="2 3">KLBMP1111</strain>
    </source>
</reference>
<name>A0A0N7F491_9PSEU</name>
<protein>
    <submittedName>
        <fullName evidence="2">Uncharacterized protein</fullName>
    </submittedName>
</protein>